<accession>A0ABN9NX85</accession>
<dbReference type="PIRSF" id="PIRSF010260">
    <property type="entry name" value="UCP010260"/>
    <property type="match status" value="1"/>
</dbReference>
<dbReference type="PANTHER" id="PTHR34202:SF1">
    <property type="entry name" value="UPF0548 PROTEIN"/>
    <property type="match status" value="1"/>
</dbReference>
<dbReference type="Pfam" id="PF09348">
    <property type="entry name" value="DUF1990"/>
    <property type="match status" value="1"/>
</dbReference>
<name>A0ABN9NX85_9MYCO</name>
<reference evidence="2 3" key="1">
    <citation type="submission" date="2023-08" db="EMBL/GenBank/DDBJ databases">
        <authorList>
            <person name="Folkvardsen B D."/>
            <person name="Norman A."/>
        </authorList>
    </citation>
    <scope>NUCLEOTIDE SEQUENCE [LARGE SCALE GENOMIC DNA]</scope>
    <source>
        <strain evidence="2 3">Mu0050</strain>
    </source>
</reference>
<dbReference type="InterPro" id="IPR018960">
    <property type="entry name" value="DUF1990"/>
</dbReference>
<dbReference type="EMBL" id="OY726395">
    <property type="protein sequence ID" value="CAJ1581839.1"/>
    <property type="molecule type" value="Genomic_DNA"/>
</dbReference>
<dbReference type="Proteomes" id="UP001190466">
    <property type="component" value="Chromosome"/>
</dbReference>
<dbReference type="RefSeq" id="WP_316516080.1">
    <property type="nucleotide sequence ID" value="NZ_OY726395.1"/>
</dbReference>
<evidence type="ECO:0000313" key="2">
    <source>
        <dbReference type="EMBL" id="CAJ1581839.1"/>
    </source>
</evidence>
<gene>
    <name evidence="2" type="ORF">MU0050_001755</name>
</gene>
<evidence type="ECO:0000259" key="1">
    <source>
        <dbReference type="Pfam" id="PF09348"/>
    </source>
</evidence>
<keyword evidence="3" id="KW-1185">Reference proteome</keyword>
<dbReference type="InterPro" id="IPR014457">
    <property type="entry name" value="UCP010260"/>
</dbReference>
<feature type="domain" description="DUF1990" evidence="1">
    <location>
        <begin position="12"/>
        <end position="163"/>
    </location>
</feature>
<evidence type="ECO:0000313" key="3">
    <source>
        <dbReference type="Proteomes" id="UP001190466"/>
    </source>
</evidence>
<sequence>MNWEQLARRRLSYPEIGATAGPLPDGYHHIRRERAIGLGEQAFRRAAAQLMAWEIQRRAGIRIDTSTPTAVPGSLVSIRLGPLRAACKVIYVTDEPHRQGFAYGTLDGHPESGEEYFGVRLDPDGTVYAEIVAFSRPARWWSKAGAWVATRVQKRITDRYLAALSTRP</sequence>
<protein>
    <submittedName>
        <fullName evidence="2">DUF1990 domain-containing protein</fullName>
    </submittedName>
</protein>
<organism evidence="2 3">
    <name type="scientific">[Mycobacterium] wendilense</name>
    <dbReference type="NCBI Taxonomy" id="3064284"/>
    <lineage>
        <taxon>Bacteria</taxon>
        <taxon>Bacillati</taxon>
        <taxon>Actinomycetota</taxon>
        <taxon>Actinomycetes</taxon>
        <taxon>Mycobacteriales</taxon>
        <taxon>Mycobacteriaceae</taxon>
        <taxon>Mycolicibacter</taxon>
    </lineage>
</organism>
<proteinExistence type="predicted"/>
<dbReference type="PANTHER" id="PTHR34202">
    <property type="entry name" value="UPF0548 PROTEIN"/>
    <property type="match status" value="1"/>
</dbReference>